<dbReference type="Proteomes" id="UP000092993">
    <property type="component" value="Unassembled WGS sequence"/>
</dbReference>
<dbReference type="AlphaFoldDB" id="A0A1C7MQ20"/>
<evidence type="ECO:0000313" key="2">
    <source>
        <dbReference type="Proteomes" id="UP000092993"/>
    </source>
</evidence>
<name>A0A1C7MQ20_GRIFR</name>
<protein>
    <submittedName>
        <fullName evidence="1">Uncharacterized protein</fullName>
    </submittedName>
</protein>
<evidence type="ECO:0000313" key="1">
    <source>
        <dbReference type="EMBL" id="OBZ77044.1"/>
    </source>
</evidence>
<keyword evidence="2" id="KW-1185">Reference proteome</keyword>
<sequence>MNALPAQFPPLPAAPDQFIWSPNVQSAYKTIYDAYDRIIQLLHLDDSDPLRLRYHSDKLAAEIVPILTAMEEGSFNGPTLPPVTREYTGRRGCPRKKIDQAFLKEIISPTWNISISRLAKVIGTHRHTVRRNLRSYGLKHTYLNISNDELDLIIKAYKQRKPDSGIRYLTGFLRRHGFRIQKTRVY</sequence>
<proteinExistence type="predicted"/>
<organism evidence="1 2">
    <name type="scientific">Grifola frondosa</name>
    <name type="common">Maitake</name>
    <name type="synonym">Polyporus frondosus</name>
    <dbReference type="NCBI Taxonomy" id="5627"/>
    <lineage>
        <taxon>Eukaryota</taxon>
        <taxon>Fungi</taxon>
        <taxon>Dikarya</taxon>
        <taxon>Basidiomycota</taxon>
        <taxon>Agaricomycotina</taxon>
        <taxon>Agaricomycetes</taxon>
        <taxon>Polyporales</taxon>
        <taxon>Grifolaceae</taxon>
        <taxon>Grifola</taxon>
    </lineage>
</organism>
<dbReference type="STRING" id="5627.A0A1C7MQ20"/>
<comment type="caution">
    <text evidence="1">The sequence shown here is derived from an EMBL/GenBank/DDBJ whole genome shotgun (WGS) entry which is preliminary data.</text>
</comment>
<gene>
    <name evidence="1" type="ORF">A0H81_03755</name>
</gene>
<feature type="non-terminal residue" evidence="1">
    <location>
        <position position="186"/>
    </location>
</feature>
<dbReference type="EMBL" id="LUGG01000003">
    <property type="protein sequence ID" value="OBZ77044.1"/>
    <property type="molecule type" value="Genomic_DNA"/>
</dbReference>
<reference evidence="1 2" key="1">
    <citation type="submission" date="2016-03" db="EMBL/GenBank/DDBJ databases">
        <title>Whole genome sequencing of Grifola frondosa 9006-11.</title>
        <authorList>
            <person name="Min B."/>
            <person name="Park H."/>
            <person name="Kim J.-G."/>
            <person name="Cho H."/>
            <person name="Oh Y.-L."/>
            <person name="Kong W.-S."/>
            <person name="Choi I.-G."/>
        </authorList>
    </citation>
    <scope>NUCLEOTIDE SEQUENCE [LARGE SCALE GENOMIC DNA]</scope>
    <source>
        <strain evidence="1 2">9006-11</strain>
    </source>
</reference>
<accession>A0A1C7MQ20</accession>
<dbReference type="OrthoDB" id="2686689at2759"/>